<comment type="function">
    <text evidence="13">Aminopeptidase with broad substrate specificity. Has lower activity with substrates that have Asp or Glu in the P2' position, or Pro in the P3' position. Lacks activity with substrates that have both Pro in the P3' position and Asp or Glu in the P2' position. Lacks carboxypeptidase activity. Lacks dipeptidyl-peptidase IV type activity.</text>
</comment>
<dbReference type="FunFam" id="3.40.630.10:FF:000101">
    <property type="entry name" value="N-acetylated alpha-linked acidic dipeptidase like 1"/>
    <property type="match status" value="1"/>
</dbReference>
<evidence type="ECO:0000256" key="13">
    <source>
        <dbReference type="ARBA" id="ARBA00059290"/>
    </source>
</evidence>
<feature type="domain" description="PA" evidence="17">
    <location>
        <begin position="237"/>
        <end position="323"/>
    </location>
</feature>
<dbReference type="InterPro" id="IPR003137">
    <property type="entry name" value="PA_domain"/>
</dbReference>
<feature type="domain" description="Transferrin receptor-like dimerisation" evidence="18">
    <location>
        <begin position="561"/>
        <end position="674"/>
    </location>
</feature>
<evidence type="ECO:0000313" key="21">
    <source>
        <dbReference type="Proteomes" id="UP000001593"/>
    </source>
</evidence>
<dbReference type="FunFam" id="3.50.30.30:FF:000045">
    <property type="entry name" value="Predicted protein"/>
    <property type="match status" value="1"/>
</dbReference>
<dbReference type="eggNOG" id="KOG2195">
    <property type="taxonomic scope" value="Eukaryota"/>
</dbReference>
<evidence type="ECO:0000256" key="2">
    <source>
        <dbReference type="ARBA" id="ARBA00004221"/>
    </source>
</evidence>
<keyword evidence="10" id="KW-0482">Metalloprotease</keyword>
<dbReference type="PhylomeDB" id="A7RZU2"/>
<protein>
    <recommendedName>
        <fullName evidence="14">Aminopeptidase NAALADL1</fullName>
    </recommendedName>
    <alternativeName>
        <fullName evidence="15">N-acetylated-alpha-linked acidic dipeptidase-like protein</fullName>
    </alternativeName>
</protein>
<dbReference type="InterPro" id="IPR007365">
    <property type="entry name" value="TFR-like_dimer_dom"/>
</dbReference>
<keyword evidence="21" id="KW-1185">Reference proteome</keyword>
<keyword evidence="12" id="KW-0325">Glycoprotein</keyword>
<dbReference type="InParanoid" id="A7RZU2"/>
<accession>A7RZU2</accession>
<keyword evidence="6" id="KW-0479">Metal-binding</keyword>
<dbReference type="GO" id="GO:0006508">
    <property type="term" value="P:proteolysis"/>
    <property type="evidence" value="ECO:0007669"/>
    <property type="project" value="UniProtKB-KW"/>
</dbReference>
<dbReference type="Pfam" id="PF02225">
    <property type="entry name" value="PA"/>
    <property type="match status" value="1"/>
</dbReference>
<dbReference type="Pfam" id="PF04253">
    <property type="entry name" value="TFR_dimer"/>
    <property type="match status" value="1"/>
</dbReference>
<dbReference type="PANTHER" id="PTHR10404">
    <property type="entry name" value="N-ACETYLATED-ALPHA-LINKED ACIDIC DIPEPTIDASE"/>
    <property type="match status" value="1"/>
</dbReference>
<evidence type="ECO:0000256" key="8">
    <source>
        <dbReference type="ARBA" id="ARBA00022833"/>
    </source>
</evidence>
<dbReference type="InterPro" id="IPR007484">
    <property type="entry name" value="Peptidase_M28"/>
</dbReference>
<evidence type="ECO:0000256" key="12">
    <source>
        <dbReference type="ARBA" id="ARBA00023180"/>
    </source>
</evidence>
<keyword evidence="8" id="KW-0862">Zinc</keyword>
<keyword evidence="16" id="KW-0812">Transmembrane</keyword>
<dbReference type="CDD" id="cd02121">
    <property type="entry name" value="PA_GCPII_like"/>
    <property type="match status" value="1"/>
</dbReference>
<keyword evidence="11" id="KW-1015">Disulfide bond</keyword>
<keyword evidence="16" id="KW-0472">Membrane</keyword>
<dbReference type="SUPFAM" id="SSF52025">
    <property type="entry name" value="PA domain"/>
    <property type="match status" value="1"/>
</dbReference>
<evidence type="ECO:0000256" key="1">
    <source>
        <dbReference type="ARBA" id="ARBA00001947"/>
    </source>
</evidence>
<dbReference type="GO" id="GO:0004180">
    <property type="term" value="F:carboxypeptidase activity"/>
    <property type="evidence" value="ECO:0000318"/>
    <property type="project" value="GO_Central"/>
</dbReference>
<proteinExistence type="inferred from homology"/>
<keyword evidence="5" id="KW-0645">Protease</keyword>
<dbReference type="GO" id="GO:0008237">
    <property type="term" value="F:metallopeptidase activity"/>
    <property type="evidence" value="ECO:0007669"/>
    <property type="project" value="UniProtKB-KW"/>
</dbReference>
<dbReference type="SUPFAM" id="SSF53187">
    <property type="entry name" value="Zn-dependent exopeptidases"/>
    <property type="match status" value="1"/>
</dbReference>
<evidence type="ECO:0000256" key="11">
    <source>
        <dbReference type="ARBA" id="ARBA00023157"/>
    </source>
</evidence>
<dbReference type="Gene3D" id="1.20.930.40">
    <property type="entry name" value="Transferrin receptor-like, dimerisation domain"/>
    <property type="match status" value="1"/>
</dbReference>
<evidence type="ECO:0000256" key="4">
    <source>
        <dbReference type="ARBA" id="ARBA00022438"/>
    </source>
</evidence>
<evidence type="ECO:0000256" key="16">
    <source>
        <dbReference type="SAM" id="Phobius"/>
    </source>
</evidence>
<dbReference type="Gene3D" id="3.40.630.10">
    <property type="entry name" value="Zn peptidases"/>
    <property type="match status" value="1"/>
</dbReference>
<evidence type="ECO:0000313" key="20">
    <source>
        <dbReference type="EMBL" id="EDO43051.1"/>
    </source>
</evidence>
<dbReference type="FunFam" id="1.20.930.40:FF:000001">
    <property type="entry name" value="N-acetylated-alpha-linked acidic dipeptidase 2"/>
    <property type="match status" value="1"/>
</dbReference>
<dbReference type="PANTHER" id="PTHR10404:SF77">
    <property type="entry name" value="GLUTAMATE CARBOXYPEPTIDASE 2 HOMOLOG"/>
    <property type="match status" value="1"/>
</dbReference>
<organism evidence="20 21">
    <name type="scientific">Nematostella vectensis</name>
    <name type="common">Starlet sea anemone</name>
    <dbReference type="NCBI Taxonomy" id="45351"/>
    <lineage>
        <taxon>Eukaryota</taxon>
        <taxon>Metazoa</taxon>
        <taxon>Cnidaria</taxon>
        <taxon>Anthozoa</taxon>
        <taxon>Hexacorallia</taxon>
        <taxon>Actiniaria</taxon>
        <taxon>Edwardsiidae</taxon>
        <taxon>Nematostella</taxon>
    </lineage>
</organism>
<gene>
    <name evidence="20" type="ORF">NEMVEDRAFT_v1g204601</name>
</gene>
<keyword evidence="9" id="KW-0106">Calcium</keyword>
<evidence type="ECO:0000256" key="10">
    <source>
        <dbReference type="ARBA" id="ARBA00023049"/>
    </source>
</evidence>
<evidence type="ECO:0000256" key="5">
    <source>
        <dbReference type="ARBA" id="ARBA00022670"/>
    </source>
</evidence>
<evidence type="ECO:0000256" key="15">
    <source>
        <dbReference type="ARBA" id="ARBA00081462"/>
    </source>
</evidence>
<dbReference type="EMBL" id="DS469558">
    <property type="protein sequence ID" value="EDO43051.1"/>
    <property type="molecule type" value="Genomic_DNA"/>
</dbReference>
<evidence type="ECO:0000259" key="18">
    <source>
        <dbReference type="Pfam" id="PF04253"/>
    </source>
</evidence>
<name>A7RZU2_NEMVE</name>
<dbReference type="Proteomes" id="UP000001593">
    <property type="component" value="Unassembled WGS sequence"/>
</dbReference>
<comment type="similarity">
    <text evidence="3">Belongs to the peptidase M28 family. M28B subfamily.</text>
</comment>
<sequence length="681" mass="75860">MEDLHTDIRSPLTQTWNGGVWSSAQIRKRLLNHTRYTLLPGEDMADPDETVPMQSKSTEVEEVEFMPGESLDTNSPKNDRIRIAMSLIAVVVLVGVAFAVGYIVRLVLFKCGPEDEGKTLDLTAKLVKEASDSISSSRIESQLRYFTKIPHIAGSQESYDQALYMQKEWLKYGVDSAELKKYNVLLSYPTRPGLASIWNTNGSEMFRASQREKSLNKDEEKPNVLPPFHAYSPSGQVTGRLVFVNYARVEDFKMLKTMGVPVAGHIAIAKYGAIFRGDKVKFASEAGAIGLLLYSDPDSSPEGPGKVYPDAYWLPPTGVQRGSVYLEDGDAVTLGYPAVDGAYASPTKDAGFPKIPSYPISSQDAEHFLKLLTIKEAPKEWKGGLQMTYYTMMDPNDERNVSLDVEMSLETKPVYDVVGIIRGSVEPDRLVMFGNHRDAWVFGAADPSSGTASLMELVRVFGELKANRNWRPRRTIVFLSWGAEEPGVLGSTEWAEEFSNLLSYRAVAYLNVDIAVQGNYSLRLKSSPLMDYAVFDVAKKVLVRTVLGHGSRPIYTCLRKTEPLDAVIKSFTASAKSFHEHLESINLKDPLAVRMANDRLVQFEKSFINPEGLPGRPYKRHVVFAPSAHNLYLGVSFPGLFDALYEAQDLGKGDWVQVNRQLEFVVHHIRMVGNLMSINTV</sequence>
<keyword evidence="7" id="KW-0378">Hydrolase</keyword>
<evidence type="ECO:0000256" key="9">
    <source>
        <dbReference type="ARBA" id="ARBA00022837"/>
    </source>
</evidence>
<dbReference type="Pfam" id="PF04389">
    <property type="entry name" value="Peptidase_M28"/>
    <property type="match status" value="1"/>
</dbReference>
<keyword evidence="16" id="KW-1133">Transmembrane helix</keyword>
<dbReference type="InterPro" id="IPR039373">
    <property type="entry name" value="Peptidase_M28B"/>
</dbReference>
<evidence type="ECO:0000259" key="17">
    <source>
        <dbReference type="Pfam" id="PF02225"/>
    </source>
</evidence>
<evidence type="ECO:0000259" key="19">
    <source>
        <dbReference type="Pfam" id="PF04389"/>
    </source>
</evidence>
<evidence type="ECO:0000256" key="6">
    <source>
        <dbReference type="ARBA" id="ARBA00022723"/>
    </source>
</evidence>
<comment type="cofactor">
    <cofactor evidence="1">
        <name>Zn(2+)</name>
        <dbReference type="ChEBI" id="CHEBI:29105"/>
    </cofactor>
</comment>
<dbReference type="SUPFAM" id="SSF47672">
    <property type="entry name" value="Transferrin receptor-like dimerisation domain"/>
    <property type="match status" value="1"/>
</dbReference>
<dbReference type="InterPro" id="IPR036757">
    <property type="entry name" value="TFR-like_dimer_dom_sf"/>
</dbReference>
<dbReference type="AlphaFoldDB" id="A7RZU2"/>
<dbReference type="GO" id="GO:0004177">
    <property type="term" value="F:aminopeptidase activity"/>
    <property type="evidence" value="ECO:0007669"/>
    <property type="project" value="UniProtKB-KW"/>
</dbReference>
<dbReference type="InterPro" id="IPR046450">
    <property type="entry name" value="PA_dom_sf"/>
</dbReference>
<evidence type="ECO:0000256" key="3">
    <source>
        <dbReference type="ARBA" id="ARBA00005634"/>
    </source>
</evidence>
<dbReference type="Gene3D" id="3.50.30.30">
    <property type="match status" value="1"/>
</dbReference>
<feature type="domain" description="Peptidase M28" evidence="19">
    <location>
        <begin position="417"/>
        <end position="532"/>
    </location>
</feature>
<dbReference type="OMA" id="LWNVIGT"/>
<dbReference type="GO" id="GO:0016324">
    <property type="term" value="C:apical plasma membrane"/>
    <property type="evidence" value="ECO:0007669"/>
    <property type="project" value="UniProtKB-SubCell"/>
</dbReference>
<feature type="transmembrane region" description="Helical" evidence="16">
    <location>
        <begin position="83"/>
        <end position="104"/>
    </location>
</feature>
<dbReference type="GO" id="GO:0046872">
    <property type="term" value="F:metal ion binding"/>
    <property type="evidence" value="ECO:0007669"/>
    <property type="project" value="UniProtKB-KW"/>
</dbReference>
<keyword evidence="4" id="KW-0031">Aminopeptidase</keyword>
<reference evidence="20 21" key="1">
    <citation type="journal article" date="2007" name="Science">
        <title>Sea anemone genome reveals ancestral eumetazoan gene repertoire and genomic organization.</title>
        <authorList>
            <person name="Putnam N.H."/>
            <person name="Srivastava M."/>
            <person name="Hellsten U."/>
            <person name="Dirks B."/>
            <person name="Chapman J."/>
            <person name="Salamov A."/>
            <person name="Terry A."/>
            <person name="Shapiro H."/>
            <person name="Lindquist E."/>
            <person name="Kapitonov V.V."/>
            <person name="Jurka J."/>
            <person name="Genikhovich G."/>
            <person name="Grigoriev I.V."/>
            <person name="Lucas S.M."/>
            <person name="Steele R.E."/>
            <person name="Finnerty J.R."/>
            <person name="Technau U."/>
            <person name="Martindale M.Q."/>
            <person name="Rokhsar D.S."/>
        </authorList>
    </citation>
    <scope>NUCLEOTIDE SEQUENCE [LARGE SCALE GENOMIC DNA]</scope>
    <source>
        <strain evidence="21">CH2 X CH6</strain>
    </source>
</reference>
<evidence type="ECO:0000256" key="7">
    <source>
        <dbReference type="ARBA" id="ARBA00022801"/>
    </source>
</evidence>
<comment type="subcellular location">
    <subcellularLocation>
        <location evidence="2">Apical cell membrane</location>
    </subcellularLocation>
</comment>
<dbReference type="HOGENOM" id="CLU_005688_3_2_1"/>
<evidence type="ECO:0000256" key="14">
    <source>
        <dbReference type="ARBA" id="ARBA00068168"/>
    </source>
</evidence>